<dbReference type="SUPFAM" id="SSF54637">
    <property type="entry name" value="Thioesterase/thiol ester dehydrase-isomerase"/>
    <property type="match status" value="1"/>
</dbReference>
<dbReference type="EMBL" id="JAPDRN010000077">
    <property type="protein sequence ID" value="KAJ9627495.1"/>
    <property type="molecule type" value="Genomic_DNA"/>
</dbReference>
<dbReference type="InterPro" id="IPR039375">
    <property type="entry name" value="NodN-like"/>
</dbReference>
<comment type="caution">
    <text evidence="3">The sequence shown here is derived from an EMBL/GenBank/DDBJ whole genome shotgun (WGS) entry which is preliminary data.</text>
</comment>
<dbReference type="PANTHER" id="PTHR42993:SF1">
    <property type="entry name" value="MAOC-LIKE DEHYDRATASE DOMAIN-CONTAINING PROTEIN"/>
    <property type="match status" value="1"/>
</dbReference>
<dbReference type="InterPro" id="IPR029058">
    <property type="entry name" value="AB_hydrolase_fold"/>
</dbReference>
<dbReference type="SUPFAM" id="SSF53474">
    <property type="entry name" value="alpha/beta-Hydrolases"/>
    <property type="match status" value="1"/>
</dbReference>
<dbReference type="Gene3D" id="3.40.50.1820">
    <property type="entry name" value="alpha/beta hydrolase"/>
    <property type="match status" value="1"/>
</dbReference>
<gene>
    <name evidence="3" type="ORF">H2204_009722</name>
</gene>
<reference evidence="3" key="1">
    <citation type="submission" date="2022-10" db="EMBL/GenBank/DDBJ databases">
        <title>Culturing micro-colonial fungi from biological soil crusts in the Mojave desert and describing Neophaeococcomyces mojavensis, and introducing the new genera and species Taxawa tesnikishii.</title>
        <authorList>
            <person name="Kurbessoian T."/>
            <person name="Stajich J.E."/>
        </authorList>
    </citation>
    <scope>NUCLEOTIDE SEQUENCE</scope>
    <source>
        <strain evidence="3">TK_35</strain>
    </source>
</reference>
<dbReference type="InterPro" id="IPR000073">
    <property type="entry name" value="AB_hydrolase_1"/>
</dbReference>
<name>A0AA38XXJ6_9EURO</name>
<dbReference type="AlphaFoldDB" id="A0AA38XXJ6"/>
<dbReference type="Gene3D" id="3.10.129.10">
    <property type="entry name" value="Hotdog Thioesterase"/>
    <property type="match status" value="1"/>
</dbReference>
<evidence type="ECO:0000259" key="2">
    <source>
        <dbReference type="Pfam" id="PF01575"/>
    </source>
</evidence>
<protein>
    <submittedName>
        <fullName evidence="3">Uncharacterized protein</fullName>
    </submittedName>
</protein>
<dbReference type="Pfam" id="PF01575">
    <property type="entry name" value="MaoC_dehydratas"/>
    <property type="match status" value="1"/>
</dbReference>
<feature type="domain" description="MaoC-like" evidence="2">
    <location>
        <begin position="303"/>
        <end position="397"/>
    </location>
</feature>
<feature type="domain" description="AB hydrolase-1" evidence="1">
    <location>
        <begin position="34"/>
        <end position="278"/>
    </location>
</feature>
<sequence length="436" mass="46894">MTPSYDDLYWKSDDGLRLHARDHAPGAGQPSGGTVVCIPGLTRNGADFDALAQSLTAVGWRVIAVDLRGRAGSERAPDPSSYNPRAYADDMVALLRSQNIDKAVFVGTSLGVLVTITLASRAPGLIAAAVLNDAGPKVPREALARIGKYAGKPVPPMDLAQATTYVESIGKAAFPRFTTDDWRAMAVRTFRQRSDGLLELDYDPAVIRTTRPWVLWLLRPVLWRAVRGLTARVPVLVVRGALSDILPADVAQQMAATSPDARLVEVPEVGHAPLLSEPEARDAILALLERALRQWAASERLSANTRITQSRIDAFADATGDHNWIHTDPVRAQTGLPGGQTIAHGFLLLSLTVEDDVAALAGFPGIAHVLNYGLNKVRFLAPVPSGSEVRVRSQLLSLEARRPGQWLLAQQKTVEVIPTGEVAVVAEQLSLIVLAD</sequence>
<dbReference type="PANTHER" id="PTHR42993">
    <property type="entry name" value="MAOC-LIKE DEHYDRATASE DOMAIN-CONTAINING PROTEIN"/>
    <property type="match status" value="1"/>
</dbReference>
<evidence type="ECO:0000259" key="1">
    <source>
        <dbReference type="Pfam" id="PF00561"/>
    </source>
</evidence>
<dbReference type="InterPro" id="IPR029069">
    <property type="entry name" value="HotDog_dom_sf"/>
</dbReference>
<dbReference type="InterPro" id="IPR002539">
    <property type="entry name" value="MaoC-like_dom"/>
</dbReference>
<accession>A0AA38XXJ6</accession>
<proteinExistence type="predicted"/>
<dbReference type="CDD" id="cd03450">
    <property type="entry name" value="NodN"/>
    <property type="match status" value="1"/>
</dbReference>
<dbReference type="Pfam" id="PF00561">
    <property type="entry name" value="Abhydrolase_1"/>
    <property type="match status" value="1"/>
</dbReference>
<organism evidence="3">
    <name type="scientific">Knufia peltigerae</name>
    <dbReference type="NCBI Taxonomy" id="1002370"/>
    <lineage>
        <taxon>Eukaryota</taxon>
        <taxon>Fungi</taxon>
        <taxon>Dikarya</taxon>
        <taxon>Ascomycota</taxon>
        <taxon>Pezizomycotina</taxon>
        <taxon>Eurotiomycetes</taxon>
        <taxon>Chaetothyriomycetidae</taxon>
        <taxon>Chaetothyriales</taxon>
        <taxon>Trichomeriaceae</taxon>
        <taxon>Knufia</taxon>
    </lineage>
</organism>
<evidence type="ECO:0000313" key="3">
    <source>
        <dbReference type="EMBL" id="KAJ9627495.1"/>
    </source>
</evidence>